<reference evidence="4 5" key="1">
    <citation type="submission" date="2021-01" db="EMBL/GenBank/DDBJ databases">
        <title>Actinoplanes sp. nov. LDG1-06 isolated from lichen.</title>
        <authorList>
            <person name="Saeng-In P."/>
            <person name="Phongsopitanun W."/>
            <person name="Kanchanasin P."/>
            <person name="Yuki M."/>
            <person name="Kudo T."/>
            <person name="Ohkuma M."/>
            <person name="Tanasupawat S."/>
        </authorList>
    </citation>
    <scope>NUCLEOTIDE SEQUENCE [LARGE SCALE GENOMIC DNA]</scope>
    <source>
        <strain evidence="4 5">LDG1-06</strain>
    </source>
</reference>
<proteinExistence type="inferred from homology"/>
<organism evidence="4 5">
    <name type="scientific">Paractinoplanes ovalisporus</name>
    <dbReference type="NCBI Taxonomy" id="2810368"/>
    <lineage>
        <taxon>Bacteria</taxon>
        <taxon>Bacillati</taxon>
        <taxon>Actinomycetota</taxon>
        <taxon>Actinomycetes</taxon>
        <taxon>Micromonosporales</taxon>
        <taxon>Micromonosporaceae</taxon>
        <taxon>Paractinoplanes</taxon>
    </lineage>
</organism>
<keyword evidence="5" id="KW-1185">Reference proteome</keyword>
<dbReference type="Proteomes" id="UP000632138">
    <property type="component" value="Unassembled WGS sequence"/>
</dbReference>
<dbReference type="InterPro" id="IPR013094">
    <property type="entry name" value="AB_hydrolase_3"/>
</dbReference>
<dbReference type="PROSITE" id="PS01173">
    <property type="entry name" value="LIPASE_GDXG_HIS"/>
    <property type="match status" value="1"/>
</dbReference>
<accession>A0ABS2AVK0</accession>
<gene>
    <name evidence="4" type="ORF">JIG36_51250</name>
</gene>
<evidence type="ECO:0000256" key="1">
    <source>
        <dbReference type="ARBA" id="ARBA00010515"/>
    </source>
</evidence>
<dbReference type="InterPro" id="IPR050300">
    <property type="entry name" value="GDXG_lipolytic_enzyme"/>
</dbReference>
<dbReference type="SUPFAM" id="SSF53474">
    <property type="entry name" value="alpha/beta-Hydrolases"/>
    <property type="match status" value="1"/>
</dbReference>
<feature type="domain" description="Alpha/beta hydrolase fold-3" evidence="3">
    <location>
        <begin position="77"/>
        <end position="281"/>
    </location>
</feature>
<evidence type="ECO:0000259" key="3">
    <source>
        <dbReference type="Pfam" id="PF07859"/>
    </source>
</evidence>
<evidence type="ECO:0000256" key="2">
    <source>
        <dbReference type="ARBA" id="ARBA00022801"/>
    </source>
</evidence>
<evidence type="ECO:0000313" key="4">
    <source>
        <dbReference type="EMBL" id="MBM2623895.1"/>
    </source>
</evidence>
<keyword evidence="2 4" id="KW-0378">Hydrolase</keyword>
<dbReference type="PANTHER" id="PTHR48081">
    <property type="entry name" value="AB HYDROLASE SUPERFAMILY PROTEIN C4A8.06C"/>
    <property type="match status" value="1"/>
</dbReference>
<dbReference type="Pfam" id="PF07859">
    <property type="entry name" value="Abhydrolase_3"/>
    <property type="match status" value="1"/>
</dbReference>
<comment type="caution">
    <text evidence="4">The sequence shown here is derived from an EMBL/GenBank/DDBJ whole genome shotgun (WGS) entry which is preliminary data.</text>
</comment>
<comment type="similarity">
    <text evidence="1">Belongs to the 'GDXG' lipolytic enzyme family.</text>
</comment>
<dbReference type="InterPro" id="IPR002168">
    <property type="entry name" value="Lipase_GDXG_HIS_AS"/>
</dbReference>
<dbReference type="Gene3D" id="3.40.50.1820">
    <property type="entry name" value="alpha/beta hydrolase"/>
    <property type="match status" value="1"/>
</dbReference>
<dbReference type="EMBL" id="JAENHP010000051">
    <property type="protein sequence ID" value="MBM2623895.1"/>
    <property type="molecule type" value="Genomic_DNA"/>
</dbReference>
<name>A0ABS2AVK0_9ACTN</name>
<dbReference type="InterPro" id="IPR029058">
    <property type="entry name" value="AB_hydrolase_fold"/>
</dbReference>
<protein>
    <submittedName>
        <fullName evidence="4">Alpha/beta hydrolase</fullName>
    </submittedName>
</protein>
<evidence type="ECO:0000313" key="5">
    <source>
        <dbReference type="Proteomes" id="UP000632138"/>
    </source>
</evidence>
<dbReference type="GO" id="GO:0016787">
    <property type="term" value="F:hydrolase activity"/>
    <property type="evidence" value="ECO:0007669"/>
    <property type="project" value="UniProtKB-KW"/>
</dbReference>
<sequence length="326" mass="34380">MEPMLTAARNAPPIDWTQPVSGLRATADAGVRSAARMVAAPAVPVTVKSTAAVAGGQAVPLRIYRSVDAHDGRAAALMFLHGGGWWMGSLETADELCRDLAAVSGAVIVSVGYRLAPEHPFPAALDDGYAALEWISRHAAAWGIDPEAVSIAGESAGANLAAAICLRARDQGGPRIVAQWLDVPALDLTVPDSASLRRFGTGFGLDSDGIKQCVRWYAGDHDRSDPYLSPLLASNLDGLPPAVVTAAECDPLRDQAEEFTQRLSHAGVTVRYRYAPGLIHGTTWLTGLLAEARRGQAFAIAALDDYLRDPVPPKLSPVISPLPSQI</sequence>
<dbReference type="PANTHER" id="PTHR48081:SF8">
    <property type="entry name" value="ALPHA_BETA HYDROLASE FOLD-3 DOMAIN-CONTAINING PROTEIN-RELATED"/>
    <property type="match status" value="1"/>
</dbReference>